<reference evidence="2 3" key="1">
    <citation type="journal article" date="2019" name="Int. J. Syst. Evol. Microbiol.">
        <title>The Global Catalogue of Microorganisms (GCM) 10K type strain sequencing project: providing services to taxonomists for standard genome sequencing and annotation.</title>
        <authorList>
            <consortium name="The Broad Institute Genomics Platform"/>
            <consortium name="The Broad Institute Genome Sequencing Center for Infectious Disease"/>
            <person name="Wu L."/>
            <person name="Ma J."/>
        </authorList>
    </citation>
    <scope>NUCLEOTIDE SEQUENCE [LARGE SCALE GENOMIC DNA]</scope>
    <source>
        <strain evidence="2 3">JCM 13850</strain>
    </source>
</reference>
<feature type="signal peptide" evidence="1">
    <location>
        <begin position="1"/>
        <end position="23"/>
    </location>
</feature>
<gene>
    <name evidence="2" type="ORF">GCM10009727_70080</name>
</gene>
<organism evidence="2 3">
    <name type="scientific">Actinomadura napierensis</name>
    <dbReference type="NCBI Taxonomy" id="267854"/>
    <lineage>
        <taxon>Bacteria</taxon>
        <taxon>Bacillati</taxon>
        <taxon>Actinomycetota</taxon>
        <taxon>Actinomycetes</taxon>
        <taxon>Streptosporangiales</taxon>
        <taxon>Thermomonosporaceae</taxon>
        <taxon>Actinomadura</taxon>
    </lineage>
</organism>
<dbReference type="Gene3D" id="3.40.50.1820">
    <property type="entry name" value="alpha/beta hydrolase"/>
    <property type="match status" value="1"/>
</dbReference>
<proteinExistence type="predicted"/>
<comment type="caution">
    <text evidence="2">The sequence shown here is derived from an EMBL/GenBank/DDBJ whole genome shotgun (WGS) entry which is preliminary data.</text>
</comment>
<dbReference type="InterPro" id="IPR050583">
    <property type="entry name" value="Mycobacterial_A85_antigen"/>
</dbReference>
<dbReference type="Pfam" id="PF00756">
    <property type="entry name" value="Esterase"/>
    <property type="match status" value="1"/>
</dbReference>
<dbReference type="PANTHER" id="PTHR48098:SF1">
    <property type="entry name" value="DIACYLGLYCEROL ACYLTRANSFERASE_MYCOLYLTRANSFERASE AG85A"/>
    <property type="match status" value="1"/>
</dbReference>
<evidence type="ECO:0000313" key="2">
    <source>
        <dbReference type="EMBL" id="GAA2158870.1"/>
    </source>
</evidence>
<name>A0ABN3ABW3_9ACTN</name>
<dbReference type="Proteomes" id="UP001501020">
    <property type="component" value="Unassembled WGS sequence"/>
</dbReference>
<dbReference type="EMBL" id="BAAAMR010000082">
    <property type="protein sequence ID" value="GAA2158870.1"/>
    <property type="molecule type" value="Genomic_DNA"/>
</dbReference>
<dbReference type="InterPro" id="IPR029058">
    <property type="entry name" value="AB_hydrolase_fold"/>
</dbReference>
<sequence length="346" mass="37978">MMLGVRSMVFPAAAATVMLSAMTGPGDTAAPPPASEAGATPSALVPADDGARIIATDQLDGRTFDLTVSSPALAEKSKVRVLVPKGWSRDATRRWPVVYAYHGGRDTYVSWTRSTDIEEVSARYDVMVVMPESDDGAFTDWWNYGKGGPPKWETFHTAEVLQLMERNYRAGQDRAAMGISSGAYGAMIYAARHPGMFRYVASSSGTLHLTRPGIPLVTLFVQGFLTDSGDPFRVLGVPGVDENNWRAHDPYVLAENLRGTGLYVSSGTTGLPGPADHPEPGQEHSVQVQEVFCGMTSVDFLQRLRELNIPVTAHVYGDGWHNWEMWELEMRRFWPLMMARLGVPQQ</sequence>
<dbReference type="InterPro" id="IPR000801">
    <property type="entry name" value="Esterase-like"/>
</dbReference>
<dbReference type="RefSeq" id="WP_344277429.1">
    <property type="nucleotide sequence ID" value="NZ_BAAAMR010000082.1"/>
</dbReference>
<dbReference type="PANTHER" id="PTHR48098">
    <property type="entry name" value="ENTEROCHELIN ESTERASE-RELATED"/>
    <property type="match status" value="1"/>
</dbReference>
<evidence type="ECO:0000313" key="3">
    <source>
        <dbReference type="Proteomes" id="UP001501020"/>
    </source>
</evidence>
<accession>A0ABN3ABW3</accession>
<protein>
    <submittedName>
        <fullName evidence="2">Alpha/beta hydrolase family protein</fullName>
    </submittedName>
</protein>
<dbReference type="SUPFAM" id="SSF53474">
    <property type="entry name" value="alpha/beta-Hydrolases"/>
    <property type="match status" value="1"/>
</dbReference>
<keyword evidence="3" id="KW-1185">Reference proteome</keyword>
<keyword evidence="2" id="KW-0378">Hydrolase</keyword>
<feature type="chain" id="PRO_5046413021" evidence="1">
    <location>
        <begin position="24"/>
        <end position="346"/>
    </location>
</feature>
<evidence type="ECO:0000256" key="1">
    <source>
        <dbReference type="SAM" id="SignalP"/>
    </source>
</evidence>
<dbReference type="GO" id="GO:0016787">
    <property type="term" value="F:hydrolase activity"/>
    <property type="evidence" value="ECO:0007669"/>
    <property type="project" value="UniProtKB-KW"/>
</dbReference>
<keyword evidence="1" id="KW-0732">Signal</keyword>